<gene>
    <name evidence="1" type="ORF">QPK29_018880</name>
</gene>
<dbReference type="Proteomes" id="UP001168096">
    <property type="component" value="Unassembled WGS sequence"/>
</dbReference>
<proteinExistence type="predicted"/>
<name>A0ACC7MD43_9BURK</name>
<evidence type="ECO:0000313" key="1">
    <source>
        <dbReference type="EMBL" id="MFJ1469781.1"/>
    </source>
</evidence>
<dbReference type="EMBL" id="JASNRB020000011">
    <property type="protein sequence ID" value="MFJ1469781.1"/>
    <property type="molecule type" value="Genomic_DNA"/>
</dbReference>
<evidence type="ECO:0000313" key="2">
    <source>
        <dbReference type="Proteomes" id="UP001168096"/>
    </source>
</evidence>
<comment type="caution">
    <text evidence="1">The sequence shown here is derived from an EMBL/GenBank/DDBJ whole genome shotgun (WGS) entry which is preliminary data.</text>
</comment>
<reference evidence="1" key="1">
    <citation type="submission" date="2024-11" db="EMBL/GenBank/DDBJ databases">
        <title>Description of Massilia orientalis sp. nov., isolated from rhizosphere soil of Ageratina adenophora.</title>
        <authorList>
            <person name="Wang Y."/>
        </authorList>
    </citation>
    <scope>NUCLEOTIDE SEQUENCE</scope>
    <source>
        <strain evidence="1">YIM B02787</strain>
    </source>
</reference>
<keyword evidence="2" id="KW-1185">Reference proteome</keyword>
<sequence length="60" mass="6467">MKKFLPTAFGVALGTLIYTRWLGSEHAFDWTRAIFVGVVCGIVAAVWPDKRAGKAGGDGR</sequence>
<organism evidence="1 2">
    <name type="scientific">Massilia orientalis</name>
    <dbReference type="NCBI Taxonomy" id="3050128"/>
    <lineage>
        <taxon>Bacteria</taxon>
        <taxon>Pseudomonadati</taxon>
        <taxon>Pseudomonadota</taxon>
        <taxon>Betaproteobacteria</taxon>
        <taxon>Burkholderiales</taxon>
        <taxon>Oxalobacteraceae</taxon>
        <taxon>Telluria group</taxon>
        <taxon>Massilia</taxon>
    </lineage>
</organism>
<accession>A0ACC7MD43</accession>
<protein>
    <submittedName>
        <fullName evidence="1">Uncharacterized protein</fullName>
    </submittedName>
</protein>